<keyword evidence="3" id="KW-0732">Signal</keyword>
<feature type="compositionally biased region" description="Basic and acidic residues" evidence="2">
    <location>
        <begin position="292"/>
        <end position="303"/>
    </location>
</feature>
<sequence>MVRVLMGCSILSMLFNLDLSLLEGAVRGHVLVKGYGRVCRCVRTGKDRRGKLVEWVEKASFDRLNRLFEIAAGEMSCEILLFAQNLRLVTQEPQSYILNILQGGCPKRWWLGSIHSQKSPILHGGAKGRRPGTQSTSQRMGGKKVRGTLRKAPGDKRFAPFPPVGAPAKKEEEGSHKGKRSGPSMPATERMALLAKEATSVYQSDSSLPDADVTGASCAETLPPMAPTMEDTGVERQGLPPCESSSLALVPVKGPDTRRSRPARDLKSGLSGRLQGRLLETIEVNYSSTQENHPEGSETKMAEDNPTDPILVPDEGSPEEIQPVVNDGDPKPGEESHPSASSGESPVNDAACTSSSPFSYAKLGEMLKRIPSGSDVAVPSAKMFEAAEMLVSGIRRMVKQHDLFIDLLRISDHMKAFVSQRMSGERGIALEIGAGRSHEALRIELVEAKSREEAIDARLHEAESETALLRGEVRQLRNRAQREELEADYQKQVDEMYFFGYRCCMKKHGIKRDVPSIPPGEEEKLHRKPSQ</sequence>
<protein>
    <submittedName>
        <fullName evidence="4">Uncharacterized protein</fullName>
    </submittedName>
</protein>
<comment type="caution">
    <text evidence="4">The sequence shown here is derived from an EMBL/GenBank/DDBJ whole genome shotgun (WGS) entry which is preliminary data.</text>
</comment>
<gene>
    <name evidence="4" type="ORF">CK203_063048</name>
</gene>
<feature type="region of interest" description="Disordered" evidence="2">
    <location>
        <begin position="286"/>
        <end position="351"/>
    </location>
</feature>
<evidence type="ECO:0000256" key="3">
    <source>
        <dbReference type="SAM" id="SignalP"/>
    </source>
</evidence>
<accession>A0A438G5M7</accession>
<dbReference type="Proteomes" id="UP000288805">
    <property type="component" value="Unassembled WGS sequence"/>
</dbReference>
<feature type="region of interest" description="Disordered" evidence="2">
    <location>
        <begin position="231"/>
        <end position="274"/>
    </location>
</feature>
<proteinExistence type="predicted"/>
<evidence type="ECO:0000313" key="5">
    <source>
        <dbReference type="Proteomes" id="UP000288805"/>
    </source>
</evidence>
<name>A0A438G5M7_VITVI</name>
<feature type="compositionally biased region" description="Basic and acidic residues" evidence="2">
    <location>
        <begin position="255"/>
        <end position="267"/>
    </location>
</feature>
<keyword evidence="1" id="KW-0175">Coiled coil</keyword>
<feature type="signal peptide" evidence="3">
    <location>
        <begin position="1"/>
        <end position="28"/>
    </location>
</feature>
<feature type="compositionally biased region" description="Polar residues" evidence="2">
    <location>
        <begin position="338"/>
        <end position="351"/>
    </location>
</feature>
<evidence type="ECO:0000313" key="4">
    <source>
        <dbReference type="EMBL" id="RVW67486.1"/>
    </source>
</evidence>
<organism evidence="4 5">
    <name type="scientific">Vitis vinifera</name>
    <name type="common">Grape</name>
    <dbReference type="NCBI Taxonomy" id="29760"/>
    <lineage>
        <taxon>Eukaryota</taxon>
        <taxon>Viridiplantae</taxon>
        <taxon>Streptophyta</taxon>
        <taxon>Embryophyta</taxon>
        <taxon>Tracheophyta</taxon>
        <taxon>Spermatophyta</taxon>
        <taxon>Magnoliopsida</taxon>
        <taxon>eudicotyledons</taxon>
        <taxon>Gunneridae</taxon>
        <taxon>Pentapetalae</taxon>
        <taxon>rosids</taxon>
        <taxon>Vitales</taxon>
        <taxon>Vitaceae</taxon>
        <taxon>Viteae</taxon>
        <taxon>Vitis</taxon>
    </lineage>
</organism>
<evidence type="ECO:0000256" key="1">
    <source>
        <dbReference type="SAM" id="Coils"/>
    </source>
</evidence>
<feature type="chain" id="PRO_5019557496" evidence="3">
    <location>
        <begin position="29"/>
        <end position="531"/>
    </location>
</feature>
<evidence type="ECO:0000256" key="2">
    <source>
        <dbReference type="SAM" id="MobiDB-lite"/>
    </source>
</evidence>
<dbReference type="EMBL" id="QGNW01000581">
    <property type="protein sequence ID" value="RVW67486.1"/>
    <property type="molecule type" value="Genomic_DNA"/>
</dbReference>
<feature type="region of interest" description="Disordered" evidence="2">
    <location>
        <begin position="511"/>
        <end position="531"/>
    </location>
</feature>
<feature type="compositionally biased region" description="Basic and acidic residues" evidence="2">
    <location>
        <begin position="328"/>
        <end position="337"/>
    </location>
</feature>
<feature type="region of interest" description="Disordered" evidence="2">
    <location>
        <begin position="121"/>
        <end position="186"/>
    </location>
</feature>
<dbReference type="AlphaFoldDB" id="A0A438G5M7"/>
<feature type="coiled-coil region" evidence="1">
    <location>
        <begin position="445"/>
        <end position="486"/>
    </location>
</feature>
<reference evidence="4 5" key="1">
    <citation type="journal article" date="2018" name="PLoS Genet.">
        <title>Population sequencing reveals clonal diversity and ancestral inbreeding in the grapevine cultivar Chardonnay.</title>
        <authorList>
            <person name="Roach M.J."/>
            <person name="Johnson D.L."/>
            <person name="Bohlmann J."/>
            <person name="van Vuuren H.J."/>
            <person name="Jones S.J."/>
            <person name="Pretorius I.S."/>
            <person name="Schmidt S.A."/>
            <person name="Borneman A.R."/>
        </authorList>
    </citation>
    <scope>NUCLEOTIDE SEQUENCE [LARGE SCALE GENOMIC DNA]</scope>
    <source>
        <strain evidence="5">cv. Chardonnay</strain>
        <tissue evidence="4">Leaf</tissue>
    </source>
</reference>